<dbReference type="Gene3D" id="3.30.1330.80">
    <property type="entry name" value="Hypothetical protein, similar to alpha- acetolactate decarboxylase, domain 2"/>
    <property type="match status" value="1"/>
</dbReference>
<sequence>MRRIQHPGPSVDPKWEAVLCRTDSFPAELHPGKSLLDAISGLVESHGSQSAVLRLRGGVLSRFCYYMPALSSRPEYAVYFSDRHDVEGAVRLETASVTFGLRDGQPWLHCHAIWIEPDGKRRCGHLIPDINWIDRPVHAEVTLLDGAVFTVLPDPETNFSLFLPRNKQSINTDGRHAFAVRLAPNIDVCHAIESICSELHLNDVEIKGGVGSIVGAVFEDGRNVDPFVTEVFIKSGQVIKKQNYGHQALIDVSMVDYTGGLSEGRLERGQNPVLVTFELVLQPKFQE</sequence>
<gene>
    <name evidence="2" type="ORF">G3I67_01190</name>
</gene>
<name>A0A6B2R328_9BURK</name>
<comment type="caution">
    <text evidence="2">The sequence shown here is derived from an EMBL/GenBank/DDBJ whole genome shotgun (WGS) entry which is preliminary data.</text>
</comment>
<accession>A0A6B2R328</accession>
<dbReference type="PROSITE" id="PS51742">
    <property type="entry name" value="PPC"/>
    <property type="match status" value="1"/>
</dbReference>
<feature type="domain" description="PPC" evidence="1">
    <location>
        <begin position="16"/>
        <end position="165"/>
    </location>
</feature>
<evidence type="ECO:0000313" key="2">
    <source>
        <dbReference type="EMBL" id="NDY81835.1"/>
    </source>
</evidence>
<proteinExistence type="predicted"/>
<protein>
    <submittedName>
        <fullName evidence="2">DUF296 domain-containing protein</fullName>
    </submittedName>
</protein>
<dbReference type="InterPro" id="IPR005175">
    <property type="entry name" value="PPC_dom"/>
</dbReference>
<dbReference type="RefSeq" id="WP_163651135.1">
    <property type="nucleotide sequence ID" value="NZ_JAAGRN010000001.1"/>
</dbReference>
<dbReference type="AlphaFoldDB" id="A0A6B2R328"/>
<organism evidence="2">
    <name type="scientific">Sheuella amnicola</name>
    <dbReference type="NCBI Taxonomy" id="2707330"/>
    <lineage>
        <taxon>Bacteria</taxon>
        <taxon>Pseudomonadati</taxon>
        <taxon>Pseudomonadota</taxon>
        <taxon>Betaproteobacteria</taxon>
        <taxon>Burkholderiales</taxon>
        <taxon>Alcaligenaceae</taxon>
        <taxon>Sheuella</taxon>
    </lineage>
</organism>
<dbReference type="EMBL" id="JAAGRN010000001">
    <property type="protein sequence ID" value="NDY81835.1"/>
    <property type="molecule type" value="Genomic_DNA"/>
</dbReference>
<dbReference type="SUPFAM" id="SSF117856">
    <property type="entry name" value="AF0104/ALDC/Ptd012-like"/>
    <property type="match status" value="2"/>
</dbReference>
<evidence type="ECO:0000259" key="1">
    <source>
        <dbReference type="PROSITE" id="PS51742"/>
    </source>
</evidence>
<reference evidence="2" key="1">
    <citation type="submission" date="2020-02" db="EMBL/GenBank/DDBJ databases">
        <authorList>
            <person name="Chen W.-M."/>
        </authorList>
    </citation>
    <scope>NUCLEOTIDE SEQUENCE</scope>
    <source>
        <strain evidence="2">NBD-18</strain>
    </source>
</reference>